<dbReference type="Proteomes" id="UP000030706">
    <property type="component" value="Unassembled WGS sequence"/>
</dbReference>
<dbReference type="RefSeq" id="XP_029761425.1">
    <property type="nucleotide sequence ID" value="XM_029906942.1"/>
</dbReference>
<accession>A0A074XIB8</accession>
<feature type="compositionally biased region" description="Low complexity" evidence="1">
    <location>
        <begin position="68"/>
        <end position="97"/>
    </location>
</feature>
<name>A0A074XIB8_AURPU</name>
<feature type="region of interest" description="Disordered" evidence="1">
    <location>
        <begin position="67"/>
        <end position="163"/>
    </location>
</feature>
<dbReference type="AlphaFoldDB" id="A0A074XIB8"/>
<dbReference type="EMBL" id="KL584980">
    <property type="protein sequence ID" value="KEQ85238.1"/>
    <property type="molecule type" value="Genomic_DNA"/>
</dbReference>
<organism evidence="2 3">
    <name type="scientific">Aureobasidium pullulans EXF-150</name>
    <dbReference type="NCBI Taxonomy" id="1043002"/>
    <lineage>
        <taxon>Eukaryota</taxon>
        <taxon>Fungi</taxon>
        <taxon>Dikarya</taxon>
        <taxon>Ascomycota</taxon>
        <taxon>Pezizomycotina</taxon>
        <taxon>Dothideomycetes</taxon>
        <taxon>Dothideomycetidae</taxon>
        <taxon>Dothideales</taxon>
        <taxon>Saccotheciaceae</taxon>
        <taxon>Aureobasidium</taxon>
    </lineage>
</organism>
<proteinExistence type="predicted"/>
<evidence type="ECO:0000256" key="1">
    <source>
        <dbReference type="SAM" id="MobiDB-lite"/>
    </source>
</evidence>
<protein>
    <submittedName>
        <fullName evidence="2">Uncharacterized protein</fullName>
    </submittedName>
</protein>
<gene>
    <name evidence="2" type="ORF">M438DRAFT_354340</name>
</gene>
<dbReference type="HOGENOM" id="CLU_1626706_0_0_1"/>
<dbReference type="GeneID" id="40749248"/>
<keyword evidence="3" id="KW-1185">Reference proteome</keyword>
<sequence length="163" mass="18037">MGRQPQPQKIENDKEDPSANLNILFHSLIMDNYPMTTYKSLKGYSPDDVKADCKARIEFSNMITAFAKSTTTTESTSSTPATKPTPKVKSTTSSPLSAKDHNHKTDEEEEEDDEENIKYLGSRLAKKRKIDEDHGSESDVAALAEKTLKAQQGISSSAPERTN</sequence>
<reference evidence="2 3" key="1">
    <citation type="journal article" date="2014" name="BMC Genomics">
        <title>Genome sequencing of four Aureobasidium pullulans varieties: biotechnological potential, stress tolerance, and description of new species.</title>
        <authorList>
            <person name="Gostin Ar C."/>
            <person name="Ohm R.A."/>
            <person name="Kogej T."/>
            <person name="Sonjak S."/>
            <person name="Turk M."/>
            <person name="Zajc J."/>
            <person name="Zalar P."/>
            <person name="Grube M."/>
            <person name="Sun H."/>
            <person name="Han J."/>
            <person name="Sharma A."/>
            <person name="Chiniquy J."/>
            <person name="Ngan C.Y."/>
            <person name="Lipzen A."/>
            <person name="Barry K."/>
            <person name="Grigoriev I.V."/>
            <person name="Gunde-Cimerman N."/>
        </authorList>
    </citation>
    <scope>NUCLEOTIDE SEQUENCE [LARGE SCALE GENOMIC DNA]</scope>
    <source>
        <strain evidence="2 3">EXF-150</strain>
    </source>
</reference>
<evidence type="ECO:0000313" key="3">
    <source>
        <dbReference type="Proteomes" id="UP000030706"/>
    </source>
</evidence>
<evidence type="ECO:0000313" key="2">
    <source>
        <dbReference type="EMBL" id="KEQ85238.1"/>
    </source>
</evidence>
<feature type="compositionally biased region" description="Polar residues" evidence="1">
    <location>
        <begin position="149"/>
        <end position="163"/>
    </location>
</feature>